<accession>A0A8B0SSR8</accession>
<proteinExistence type="predicted"/>
<organism evidence="1">
    <name type="scientific">Klebsiella pneumoniae</name>
    <dbReference type="NCBI Taxonomy" id="573"/>
    <lineage>
        <taxon>Bacteria</taxon>
        <taxon>Pseudomonadati</taxon>
        <taxon>Pseudomonadota</taxon>
        <taxon>Gammaproteobacteria</taxon>
        <taxon>Enterobacterales</taxon>
        <taxon>Enterobacteriaceae</taxon>
        <taxon>Klebsiella/Raoultella group</taxon>
        <taxon>Klebsiella</taxon>
        <taxon>Klebsiella pneumoniae complex</taxon>
    </lineage>
</organism>
<keyword evidence="1" id="KW-0614">Plasmid</keyword>
<evidence type="ECO:0000313" key="1">
    <source>
        <dbReference type="EMBL" id="QTX14041.1"/>
    </source>
</evidence>
<sequence length="40" mass="4762">MKNIPVQKNQLFFDFSLPLFGRNKIQLCEKYIDCTNGLKR</sequence>
<reference evidence="1" key="1">
    <citation type="submission" date="2020-01" db="EMBL/GenBank/DDBJ databases">
        <authorList>
            <person name="Qin S."/>
        </authorList>
    </citation>
    <scope>NUCLEOTIDE SEQUENCE</scope>
    <source>
        <strain evidence="1">CVir17-16-YZ6g</strain>
        <plasmid evidence="1">p17-15-vir-like</plasmid>
    </source>
</reference>
<protein>
    <submittedName>
        <fullName evidence="1">Uncharacterized protein</fullName>
    </submittedName>
</protein>
<dbReference type="AlphaFoldDB" id="A0A8B0SSR8"/>
<name>A0A8B0SSR8_KLEPN</name>
<dbReference type="EMBL" id="MN956836">
    <property type="protein sequence ID" value="QTX14041.1"/>
    <property type="molecule type" value="Genomic_DNA"/>
</dbReference>
<geneLocation type="plasmid" evidence="1">
    <name>p17-15-vir-like</name>
</geneLocation>